<name>A0A7Z2VTH6_9BURK</name>
<sequence length="305" mass="34909">MTGRGSKKAASLSSSTKAARAQKAQVVHELRQKYPIVTLLKIVNLPKSNFYYWDKARQRPDRHEGIKQLIKMTFDAHKGRYGYRRVASALVQAGKKIHANTVQRLMQAEGLKSSQRVKRYKSYKVQVGIVAPNVLKREFTAGEPNQKWVTDVTEFKVGQDKLYFSPIKDLFNGEIVAYSFDTRPVFTLVTSMLTKAQQKLGINEKPMLHSDQGWHYQMTQYRKMLSDAGMEQSMSNKGNCYDNASMESFFGILKSECFHNHKFASIDDLKKTIVDYVQYYNQDRIRIGLGGMSPVQYRLAHAKTA</sequence>
<dbReference type="Pfam" id="PF00665">
    <property type="entry name" value="rve"/>
    <property type="match status" value="1"/>
</dbReference>
<dbReference type="InterPro" id="IPR025948">
    <property type="entry name" value="HTH-like_dom"/>
</dbReference>
<dbReference type="RefSeq" id="WP_169433775.1">
    <property type="nucleotide sequence ID" value="NZ_CP051685.1"/>
</dbReference>
<dbReference type="Pfam" id="PF13276">
    <property type="entry name" value="HTH_21"/>
    <property type="match status" value="1"/>
</dbReference>
<evidence type="ECO:0000313" key="3">
    <source>
        <dbReference type="Proteomes" id="UP000502415"/>
    </source>
</evidence>
<protein>
    <submittedName>
        <fullName evidence="2">IS3 family transposase</fullName>
    </submittedName>
</protein>
<dbReference type="EMBL" id="CP051685">
    <property type="protein sequence ID" value="QJD98878.1"/>
    <property type="molecule type" value="Genomic_DNA"/>
</dbReference>
<dbReference type="InterPro" id="IPR001584">
    <property type="entry name" value="Integrase_cat-core"/>
</dbReference>
<dbReference type="GO" id="GO:0015074">
    <property type="term" value="P:DNA integration"/>
    <property type="evidence" value="ECO:0007669"/>
    <property type="project" value="InterPro"/>
</dbReference>
<dbReference type="PANTHER" id="PTHR46889:SF4">
    <property type="entry name" value="TRANSPOSASE INSO FOR INSERTION SEQUENCE ELEMENT IS911B-RELATED"/>
    <property type="match status" value="1"/>
</dbReference>
<dbReference type="GO" id="GO:0003676">
    <property type="term" value="F:nucleic acid binding"/>
    <property type="evidence" value="ECO:0007669"/>
    <property type="project" value="InterPro"/>
</dbReference>
<gene>
    <name evidence="2" type="ORF">HH212_01500</name>
</gene>
<keyword evidence="3" id="KW-1185">Reference proteome</keyword>
<organism evidence="2 3">
    <name type="scientific">Massilia forsythiae</name>
    <dbReference type="NCBI Taxonomy" id="2728020"/>
    <lineage>
        <taxon>Bacteria</taxon>
        <taxon>Pseudomonadati</taxon>
        <taxon>Pseudomonadota</taxon>
        <taxon>Betaproteobacteria</taxon>
        <taxon>Burkholderiales</taxon>
        <taxon>Oxalobacteraceae</taxon>
        <taxon>Telluria group</taxon>
        <taxon>Massilia</taxon>
    </lineage>
</organism>
<dbReference type="InterPro" id="IPR012337">
    <property type="entry name" value="RNaseH-like_sf"/>
</dbReference>
<dbReference type="AlphaFoldDB" id="A0A7Z2VTH6"/>
<dbReference type="KEGG" id="mfy:HH212_01500"/>
<evidence type="ECO:0000259" key="1">
    <source>
        <dbReference type="PROSITE" id="PS50994"/>
    </source>
</evidence>
<dbReference type="InterPro" id="IPR050900">
    <property type="entry name" value="Transposase_IS3/IS150/IS904"/>
</dbReference>
<proteinExistence type="predicted"/>
<evidence type="ECO:0000313" key="2">
    <source>
        <dbReference type="EMBL" id="QJD98878.1"/>
    </source>
</evidence>
<reference evidence="2 3" key="1">
    <citation type="submission" date="2020-04" db="EMBL/GenBank/DDBJ databases">
        <title>Genome sequencing of novel species.</title>
        <authorList>
            <person name="Heo J."/>
            <person name="Kim S.-J."/>
            <person name="Kim J.-S."/>
            <person name="Hong S.-B."/>
            <person name="Kwon S.-W."/>
        </authorList>
    </citation>
    <scope>NUCLEOTIDE SEQUENCE [LARGE SCALE GENOMIC DNA]</scope>
    <source>
        <strain evidence="2 3">GN2-R2</strain>
    </source>
</reference>
<dbReference type="PANTHER" id="PTHR46889">
    <property type="entry name" value="TRANSPOSASE INSF FOR INSERTION SEQUENCE IS3B-RELATED"/>
    <property type="match status" value="1"/>
</dbReference>
<dbReference type="SUPFAM" id="SSF53098">
    <property type="entry name" value="Ribonuclease H-like"/>
    <property type="match status" value="1"/>
</dbReference>
<dbReference type="Pfam" id="PF13333">
    <property type="entry name" value="rve_2"/>
    <property type="match status" value="1"/>
</dbReference>
<dbReference type="PROSITE" id="PS50994">
    <property type="entry name" value="INTEGRASE"/>
    <property type="match status" value="1"/>
</dbReference>
<feature type="domain" description="Integrase catalytic" evidence="1">
    <location>
        <begin position="140"/>
        <end position="302"/>
    </location>
</feature>
<dbReference type="InterPro" id="IPR048020">
    <property type="entry name" value="Transpos_IS3"/>
</dbReference>
<accession>A0A7Z2VTH6</accession>
<dbReference type="InterPro" id="IPR036397">
    <property type="entry name" value="RNaseH_sf"/>
</dbReference>
<dbReference type="NCBIfam" id="NF033516">
    <property type="entry name" value="transpos_IS3"/>
    <property type="match status" value="1"/>
</dbReference>
<dbReference type="Proteomes" id="UP000502415">
    <property type="component" value="Chromosome"/>
</dbReference>
<dbReference type="Gene3D" id="3.30.420.10">
    <property type="entry name" value="Ribonuclease H-like superfamily/Ribonuclease H"/>
    <property type="match status" value="1"/>
</dbReference>